<evidence type="ECO:0000256" key="1">
    <source>
        <dbReference type="ARBA" id="ARBA00004419"/>
    </source>
</evidence>
<dbReference type="InterPro" id="IPR029431">
    <property type="entry name" value="TP53INP"/>
</dbReference>
<evidence type="ECO:0000256" key="9">
    <source>
        <dbReference type="ARBA" id="ARBA00023329"/>
    </source>
</evidence>
<evidence type="ECO:0000256" key="4">
    <source>
        <dbReference type="ARBA" id="ARBA00023006"/>
    </source>
</evidence>
<dbReference type="Pfam" id="PF14839">
    <property type="entry name" value="DOR"/>
    <property type="match status" value="1"/>
</dbReference>
<evidence type="ECO:0000256" key="7">
    <source>
        <dbReference type="ARBA" id="ARBA00023163"/>
    </source>
</evidence>
<gene>
    <name evidence="12" type="ORF">NDU88_002440</name>
</gene>
<evidence type="ECO:0000256" key="3">
    <source>
        <dbReference type="ARBA" id="ARBA00022490"/>
    </source>
</evidence>
<dbReference type="GO" id="GO:0016604">
    <property type="term" value="C:nuclear body"/>
    <property type="evidence" value="ECO:0007669"/>
    <property type="project" value="UniProtKB-SubCell"/>
</dbReference>
<dbReference type="AlphaFoldDB" id="A0AAV7UVL9"/>
<evidence type="ECO:0000256" key="6">
    <source>
        <dbReference type="ARBA" id="ARBA00023159"/>
    </source>
</evidence>
<keyword evidence="4" id="KW-0072">Autophagy</keyword>
<evidence type="ECO:0000256" key="11">
    <source>
        <dbReference type="SAM" id="SignalP"/>
    </source>
</evidence>
<dbReference type="GO" id="GO:0045893">
    <property type="term" value="P:positive regulation of DNA-templated transcription"/>
    <property type="evidence" value="ECO:0007669"/>
    <property type="project" value="TreeGrafter"/>
</dbReference>
<keyword evidence="6" id="KW-0010">Activator</keyword>
<evidence type="ECO:0000256" key="5">
    <source>
        <dbReference type="ARBA" id="ARBA00023015"/>
    </source>
</evidence>
<keyword evidence="3" id="KW-0963">Cytoplasm</keyword>
<feature type="chain" id="PRO_5043597045" description="Tumor protein p53-inducible nuclear protein 1" evidence="11">
    <location>
        <begin position="27"/>
        <end position="281"/>
    </location>
</feature>
<comment type="caution">
    <text evidence="12">The sequence shown here is derived from an EMBL/GenBank/DDBJ whole genome shotgun (WGS) entry which is preliminary data.</text>
</comment>
<name>A0AAV7UVL9_PLEWA</name>
<evidence type="ECO:0008006" key="14">
    <source>
        <dbReference type="Google" id="ProtNLM"/>
    </source>
</evidence>
<dbReference type="PANTHER" id="PTHR31671">
    <property type="entry name" value="DIABETES AND OBESITY REGULATED, ISOFORM G"/>
    <property type="match status" value="1"/>
</dbReference>
<evidence type="ECO:0000313" key="12">
    <source>
        <dbReference type="EMBL" id="KAJ1193135.1"/>
    </source>
</evidence>
<sequence length="281" mass="31852">MTFRAGGVGLPHRLLLLFTWLATPTGEPTPPEATPQTTLAAAPRPGFHRLNNMFMGEPEKLSSKEPEFSEKEDNEWILVDFIDTCTHCSSEEAEIETSPTADFTPIFSCSSTSLECLADATESCFIQFEHCPLEESWFVTPPPCFTAGGLTTLTVETSPMENLLIEHPSMSVYAFPRPCRNAQETSCEPASCPNPSTLRGDAKNETAQHIRCYVSALAAHHTFLEQAKRFHPTQWAKEHNERPYLNRNRLRRHNLTRNCHSRQIKHNGLFVRQPCQRQYNY</sequence>
<feature type="signal peptide" evidence="11">
    <location>
        <begin position="1"/>
        <end position="26"/>
    </location>
</feature>
<protein>
    <recommendedName>
        <fullName evidence="14">Tumor protein p53-inducible nuclear protein 1</fullName>
    </recommendedName>
</protein>
<dbReference type="GO" id="GO:0000045">
    <property type="term" value="P:autophagosome assembly"/>
    <property type="evidence" value="ECO:0007669"/>
    <property type="project" value="TreeGrafter"/>
</dbReference>
<evidence type="ECO:0000256" key="8">
    <source>
        <dbReference type="ARBA" id="ARBA00023242"/>
    </source>
</evidence>
<dbReference type="GO" id="GO:0005829">
    <property type="term" value="C:cytosol"/>
    <property type="evidence" value="ECO:0007669"/>
    <property type="project" value="UniProtKB-SubCell"/>
</dbReference>
<keyword evidence="5" id="KW-0805">Transcription regulation</keyword>
<accession>A0AAV7UVL9</accession>
<keyword evidence="13" id="KW-1185">Reference proteome</keyword>
<evidence type="ECO:0000313" key="13">
    <source>
        <dbReference type="Proteomes" id="UP001066276"/>
    </source>
</evidence>
<evidence type="ECO:0000256" key="10">
    <source>
        <dbReference type="ARBA" id="ARBA00034306"/>
    </source>
</evidence>
<keyword evidence="7" id="KW-0804">Transcription</keyword>
<dbReference type="Proteomes" id="UP001066276">
    <property type="component" value="Chromosome 2_2"/>
</dbReference>
<dbReference type="GO" id="GO:0031410">
    <property type="term" value="C:cytoplasmic vesicle"/>
    <property type="evidence" value="ECO:0007669"/>
    <property type="project" value="UniProtKB-KW"/>
</dbReference>
<dbReference type="EMBL" id="JANPWB010000004">
    <property type="protein sequence ID" value="KAJ1193135.1"/>
    <property type="molecule type" value="Genomic_DNA"/>
</dbReference>
<reference evidence="12" key="1">
    <citation type="journal article" date="2022" name="bioRxiv">
        <title>Sequencing and chromosome-scale assembly of the giantPleurodeles waltlgenome.</title>
        <authorList>
            <person name="Brown T."/>
            <person name="Elewa A."/>
            <person name="Iarovenko S."/>
            <person name="Subramanian E."/>
            <person name="Araus A.J."/>
            <person name="Petzold A."/>
            <person name="Susuki M."/>
            <person name="Suzuki K.-i.T."/>
            <person name="Hayashi T."/>
            <person name="Toyoda A."/>
            <person name="Oliveira C."/>
            <person name="Osipova E."/>
            <person name="Leigh N.D."/>
            <person name="Simon A."/>
            <person name="Yun M.H."/>
        </authorList>
    </citation>
    <scope>NUCLEOTIDE SEQUENCE</scope>
    <source>
        <strain evidence="12">20211129_DDA</strain>
        <tissue evidence="12">Liver</tissue>
    </source>
</reference>
<keyword evidence="8" id="KW-0539">Nucleus</keyword>
<keyword evidence="9" id="KW-0968">Cytoplasmic vesicle</keyword>
<dbReference type="PANTHER" id="PTHR31671:SF0">
    <property type="entry name" value="TUMOR PROTEIN P53-INDUCIBLE NUCLEAR PROTEIN 1"/>
    <property type="match status" value="1"/>
</dbReference>
<proteinExistence type="predicted"/>
<dbReference type="GO" id="GO:0005776">
    <property type="term" value="C:autophagosome"/>
    <property type="evidence" value="ECO:0007669"/>
    <property type="project" value="UniProtKB-SubCell"/>
</dbReference>
<keyword evidence="11" id="KW-0732">Signal</keyword>
<organism evidence="12 13">
    <name type="scientific">Pleurodeles waltl</name>
    <name type="common">Iberian ribbed newt</name>
    <dbReference type="NCBI Taxonomy" id="8319"/>
    <lineage>
        <taxon>Eukaryota</taxon>
        <taxon>Metazoa</taxon>
        <taxon>Chordata</taxon>
        <taxon>Craniata</taxon>
        <taxon>Vertebrata</taxon>
        <taxon>Euteleostomi</taxon>
        <taxon>Amphibia</taxon>
        <taxon>Batrachia</taxon>
        <taxon>Caudata</taxon>
        <taxon>Salamandroidea</taxon>
        <taxon>Salamandridae</taxon>
        <taxon>Pleurodelinae</taxon>
        <taxon>Pleurodeles</taxon>
    </lineage>
</organism>
<evidence type="ECO:0000256" key="2">
    <source>
        <dbReference type="ARBA" id="ARBA00004514"/>
    </source>
</evidence>
<comment type="subcellular location">
    <subcellularLocation>
        <location evidence="2">Cytoplasm</location>
        <location evidence="2">Cytosol</location>
    </subcellularLocation>
    <subcellularLocation>
        <location evidence="1">Cytoplasmic vesicle</location>
        <location evidence="1">Autophagosome</location>
    </subcellularLocation>
    <subcellularLocation>
        <location evidence="10">Nucleus</location>
        <location evidence="10">Nuclear body</location>
    </subcellularLocation>
</comment>